<evidence type="ECO:0000313" key="1">
    <source>
        <dbReference type="EMBL" id="QYO77292.1"/>
    </source>
</evidence>
<keyword evidence="2" id="KW-1185">Reference proteome</keyword>
<protein>
    <submittedName>
        <fullName evidence="1">Uncharacterized protein</fullName>
    </submittedName>
</protein>
<sequence>MLVFMAARRINTIKADVVLLETRLAEIVAADPEMADIDRRLRSVPRVGPS</sequence>
<organism evidence="1 2">
    <name type="scientific">Devosia salina</name>
    <dbReference type="NCBI Taxonomy" id="2860336"/>
    <lineage>
        <taxon>Bacteria</taxon>
        <taxon>Pseudomonadati</taxon>
        <taxon>Pseudomonadota</taxon>
        <taxon>Alphaproteobacteria</taxon>
        <taxon>Hyphomicrobiales</taxon>
        <taxon>Devosiaceae</taxon>
        <taxon>Devosia</taxon>
    </lineage>
</organism>
<gene>
    <name evidence="1" type="ORF">K1X15_01515</name>
</gene>
<evidence type="ECO:0000313" key="2">
    <source>
        <dbReference type="Proteomes" id="UP000825799"/>
    </source>
</evidence>
<dbReference type="RefSeq" id="WP_220305753.1">
    <property type="nucleotide sequence ID" value="NZ_CP080590.1"/>
</dbReference>
<name>A0ABX8WF27_9HYPH</name>
<dbReference type="EMBL" id="CP080590">
    <property type="protein sequence ID" value="QYO77292.1"/>
    <property type="molecule type" value="Genomic_DNA"/>
</dbReference>
<dbReference type="Proteomes" id="UP000825799">
    <property type="component" value="Chromosome"/>
</dbReference>
<proteinExistence type="predicted"/>
<accession>A0ABX8WF27</accession>
<reference evidence="1 2" key="1">
    <citation type="submission" date="2021-08" db="EMBL/GenBank/DDBJ databases">
        <title>Devosia salina sp. nov., isolated from the South China Sea sediment.</title>
        <authorList>
            <person name="Zhou Z."/>
        </authorList>
    </citation>
    <scope>NUCLEOTIDE SEQUENCE [LARGE SCALE GENOMIC DNA]</scope>
    <source>
        <strain evidence="1 2">SCS-3</strain>
    </source>
</reference>